<dbReference type="HOGENOM" id="CLU_3052564_0_0_1"/>
<dbReference type="Proteomes" id="UP000008744">
    <property type="component" value="Unassembled WGS sequence"/>
</dbReference>
<reference evidence="1 2" key="1">
    <citation type="journal article" date="2007" name="Nature">
        <title>Evolution of genes and genomes on the Drosophila phylogeny.</title>
        <authorList>
            <consortium name="Drosophila 12 Genomes Consortium"/>
            <person name="Clark A.G."/>
            <person name="Eisen M.B."/>
            <person name="Smith D.R."/>
            <person name="Bergman C.M."/>
            <person name="Oliver B."/>
            <person name="Markow T.A."/>
            <person name="Kaufman T.C."/>
            <person name="Kellis M."/>
            <person name="Gelbart W."/>
            <person name="Iyer V.N."/>
            <person name="Pollard D.A."/>
            <person name="Sackton T.B."/>
            <person name="Larracuente A.M."/>
            <person name="Singh N.D."/>
            <person name="Abad J.P."/>
            <person name="Abt D.N."/>
            <person name="Adryan B."/>
            <person name="Aguade M."/>
            <person name="Akashi H."/>
            <person name="Anderson W.W."/>
            <person name="Aquadro C.F."/>
            <person name="Ardell D.H."/>
            <person name="Arguello R."/>
            <person name="Artieri C.G."/>
            <person name="Barbash D.A."/>
            <person name="Barker D."/>
            <person name="Barsanti P."/>
            <person name="Batterham P."/>
            <person name="Batzoglou S."/>
            <person name="Begun D."/>
            <person name="Bhutkar A."/>
            <person name="Blanco E."/>
            <person name="Bosak S.A."/>
            <person name="Bradley R.K."/>
            <person name="Brand A.D."/>
            <person name="Brent M.R."/>
            <person name="Brooks A.N."/>
            <person name="Brown R.H."/>
            <person name="Butlin R.K."/>
            <person name="Caggese C."/>
            <person name="Calvi B.R."/>
            <person name="Bernardo de Carvalho A."/>
            <person name="Caspi A."/>
            <person name="Castrezana S."/>
            <person name="Celniker S.E."/>
            <person name="Chang J.L."/>
            <person name="Chapple C."/>
            <person name="Chatterji S."/>
            <person name="Chinwalla A."/>
            <person name="Civetta A."/>
            <person name="Clifton S.W."/>
            <person name="Comeron J.M."/>
            <person name="Costello J.C."/>
            <person name="Coyne J.A."/>
            <person name="Daub J."/>
            <person name="David R.G."/>
            <person name="Delcher A.L."/>
            <person name="Delehaunty K."/>
            <person name="Do C.B."/>
            <person name="Ebling H."/>
            <person name="Edwards K."/>
            <person name="Eickbush T."/>
            <person name="Evans J.D."/>
            <person name="Filipski A."/>
            <person name="Findeiss S."/>
            <person name="Freyhult E."/>
            <person name="Fulton L."/>
            <person name="Fulton R."/>
            <person name="Garcia A.C."/>
            <person name="Gardiner A."/>
            <person name="Garfield D.A."/>
            <person name="Garvin B.E."/>
            <person name="Gibson G."/>
            <person name="Gilbert D."/>
            <person name="Gnerre S."/>
            <person name="Godfrey J."/>
            <person name="Good R."/>
            <person name="Gotea V."/>
            <person name="Gravely B."/>
            <person name="Greenberg A.J."/>
            <person name="Griffiths-Jones S."/>
            <person name="Gross S."/>
            <person name="Guigo R."/>
            <person name="Gustafson E.A."/>
            <person name="Haerty W."/>
            <person name="Hahn M.W."/>
            <person name="Halligan D.L."/>
            <person name="Halpern A.L."/>
            <person name="Halter G.M."/>
            <person name="Han M.V."/>
            <person name="Heger A."/>
            <person name="Hillier L."/>
            <person name="Hinrichs A.S."/>
            <person name="Holmes I."/>
            <person name="Hoskins R.A."/>
            <person name="Hubisz M.J."/>
            <person name="Hultmark D."/>
            <person name="Huntley M.A."/>
            <person name="Jaffe D.B."/>
            <person name="Jagadeeshan S."/>
            <person name="Jeck W.R."/>
            <person name="Johnson J."/>
            <person name="Jones C.D."/>
            <person name="Jordan W.C."/>
            <person name="Karpen G.H."/>
            <person name="Kataoka E."/>
            <person name="Keightley P.D."/>
            <person name="Kheradpour P."/>
            <person name="Kirkness E.F."/>
            <person name="Koerich L.B."/>
            <person name="Kristiansen K."/>
            <person name="Kudrna D."/>
            <person name="Kulathinal R.J."/>
            <person name="Kumar S."/>
            <person name="Kwok R."/>
            <person name="Lander E."/>
            <person name="Langley C.H."/>
            <person name="Lapoint R."/>
            <person name="Lazzaro B.P."/>
            <person name="Lee S.J."/>
            <person name="Levesque L."/>
            <person name="Li R."/>
            <person name="Lin C.F."/>
            <person name="Lin M.F."/>
            <person name="Lindblad-Toh K."/>
            <person name="Llopart A."/>
            <person name="Long M."/>
            <person name="Low L."/>
            <person name="Lozovsky E."/>
            <person name="Lu J."/>
            <person name="Luo M."/>
            <person name="Machado C.A."/>
            <person name="Makalowski W."/>
            <person name="Marzo M."/>
            <person name="Matsuda M."/>
            <person name="Matzkin L."/>
            <person name="McAllister B."/>
            <person name="McBride C.S."/>
            <person name="McKernan B."/>
            <person name="McKernan K."/>
            <person name="Mendez-Lago M."/>
            <person name="Minx P."/>
            <person name="Mollenhauer M.U."/>
            <person name="Montooth K."/>
            <person name="Mount S.M."/>
            <person name="Mu X."/>
            <person name="Myers E."/>
            <person name="Negre B."/>
            <person name="Newfeld S."/>
            <person name="Nielsen R."/>
            <person name="Noor M.A."/>
            <person name="O'Grady P."/>
            <person name="Pachter L."/>
            <person name="Papaceit M."/>
            <person name="Parisi M.J."/>
            <person name="Parisi M."/>
            <person name="Parts L."/>
            <person name="Pedersen J.S."/>
            <person name="Pesole G."/>
            <person name="Phillippy A.M."/>
            <person name="Ponting C.P."/>
            <person name="Pop M."/>
            <person name="Porcelli D."/>
            <person name="Powell J.R."/>
            <person name="Prohaska S."/>
            <person name="Pruitt K."/>
            <person name="Puig M."/>
            <person name="Quesneville H."/>
            <person name="Ram K.R."/>
            <person name="Rand D."/>
            <person name="Rasmussen M.D."/>
            <person name="Reed L.K."/>
            <person name="Reenan R."/>
            <person name="Reily A."/>
            <person name="Remington K.A."/>
            <person name="Rieger T.T."/>
            <person name="Ritchie M.G."/>
            <person name="Robin C."/>
            <person name="Rogers Y.H."/>
            <person name="Rohde C."/>
            <person name="Rozas J."/>
            <person name="Rubenfield M.J."/>
            <person name="Ruiz A."/>
            <person name="Russo S."/>
            <person name="Salzberg S.L."/>
            <person name="Sanchez-Gracia A."/>
            <person name="Saranga D.J."/>
            <person name="Sato H."/>
            <person name="Schaeffer S.W."/>
            <person name="Schatz M.C."/>
            <person name="Schlenke T."/>
            <person name="Schwartz R."/>
            <person name="Segarra C."/>
            <person name="Singh R.S."/>
            <person name="Sirot L."/>
            <person name="Sirota M."/>
            <person name="Sisneros N.B."/>
            <person name="Smith C.D."/>
            <person name="Smith T.F."/>
            <person name="Spieth J."/>
            <person name="Stage D.E."/>
            <person name="Stark A."/>
            <person name="Stephan W."/>
            <person name="Strausberg R.L."/>
            <person name="Strempel S."/>
            <person name="Sturgill D."/>
            <person name="Sutton G."/>
            <person name="Sutton G.G."/>
            <person name="Tao W."/>
            <person name="Teichmann S."/>
            <person name="Tobari Y.N."/>
            <person name="Tomimura Y."/>
            <person name="Tsolas J.M."/>
            <person name="Valente V.L."/>
            <person name="Venter E."/>
            <person name="Venter J.C."/>
            <person name="Vicario S."/>
            <person name="Vieira F.G."/>
            <person name="Vilella A.J."/>
            <person name="Villasante A."/>
            <person name="Walenz B."/>
            <person name="Wang J."/>
            <person name="Wasserman M."/>
            <person name="Watts T."/>
            <person name="Wilson D."/>
            <person name="Wilson R.K."/>
            <person name="Wing R.A."/>
            <person name="Wolfner M.F."/>
            <person name="Wong A."/>
            <person name="Wong G.K."/>
            <person name="Wu C.I."/>
            <person name="Wu G."/>
            <person name="Yamamoto D."/>
            <person name="Yang H.P."/>
            <person name="Yang S.P."/>
            <person name="Yorke J.A."/>
            <person name="Yoshida K."/>
            <person name="Zdobnov E."/>
            <person name="Zhang P."/>
            <person name="Zhang Y."/>
            <person name="Zimin A.V."/>
            <person name="Baldwin J."/>
            <person name="Abdouelleil A."/>
            <person name="Abdulkadir J."/>
            <person name="Abebe A."/>
            <person name="Abera B."/>
            <person name="Abreu J."/>
            <person name="Acer S.C."/>
            <person name="Aftuck L."/>
            <person name="Alexander A."/>
            <person name="An P."/>
            <person name="Anderson E."/>
            <person name="Anderson S."/>
            <person name="Arachi H."/>
            <person name="Azer M."/>
            <person name="Bachantsang P."/>
            <person name="Barry A."/>
            <person name="Bayul T."/>
            <person name="Berlin A."/>
            <person name="Bessette D."/>
            <person name="Bloom T."/>
            <person name="Blye J."/>
            <person name="Boguslavskiy L."/>
            <person name="Bonnet C."/>
            <person name="Boukhgalter B."/>
            <person name="Bourzgui I."/>
            <person name="Brown A."/>
            <person name="Cahill P."/>
            <person name="Channer S."/>
            <person name="Cheshatsang Y."/>
            <person name="Chuda L."/>
            <person name="Citroen M."/>
            <person name="Collymore A."/>
            <person name="Cooke P."/>
            <person name="Costello M."/>
            <person name="D'Aco K."/>
            <person name="Daza R."/>
            <person name="De Haan G."/>
            <person name="DeGray S."/>
            <person name="DeMaso C."/>
            <person name="Dhargay N."/>
            <person name="Dooley K."/>
            <person name="Dooley E."/>
            <person name="Doricent M."/>
            <person name="Dorje P."/>
            <person name="Dorjee K."/>
            <person name="Dupes A."/>
            <person name="Elong R."/>
            <person name="Falk J."/>
            <person name="Farina A."/>
            <person name="Faro S."/>
            <person name="Ferguson D."/>
            <person name="Fisher S."/>
            <person name="Foley C.D."/>
            <person name="Franke A."/>
            <person name="Friedrich D."/>
            <person name="Gadbois L."/>
            <person name="Gearin G."/>
            <person name="Gearin C.R."/>
            <person name="Giannoukos G."/>
            <person name="Goode T."/>
            <person name="Graham J."/>
            <person name="Grandbois E."/>
            <person name="Grewal S."/>
            <person name="Gyaltsen K."/>
            <person name="Hafez N."/>
            <person name="Hagos B."/>
            <person name="Hall J."/>
            <person name="Henson C."/>
            <person name="Hollinger A."/>
            <person name="Honan T."/>
            <person name="Huard M.D."/>
            <person name="Hughes L."/>
            <person name="Hurhula B."/>
            <person name="Husby M.E."/>
            <person name="Kamat A."/>
            <person name="Kanga B."/>
            <person name="Kashin S."/>
            <person name="Khazanovich D."/>
            <person name="Kisner P."/>
            <person name="Lance K."/>
            <person name="Lara M."/>
            <person name="Lee W."/>
            <person name="Lennon N."/>
            <person name="Letendre F."/>
            <person name="LeVine R."/>
            <person name="Lipovsky A."/>
            <person name="Liu X."/>
            <person name="Liu J."/>
            <person name="Liu S."/>
            <person name="Lokyitsang T."/>
            <person name="Lokyitsang Y."/>
            <person name="Lubonja R."/>
            <person name="Lui A."/>
            <person name="MacDonald P."/>
            <person name="Magnisalis V."/>
            <person name="Maru K."/>
            <person name="Matthews C."/>
            <person name="McCusker W."/>
            <person name="McDonough S."/>
            <person name="Mehta T."/>
            <person name="Meldrim J."/>
            <person name="Meneus L."/>
            <person name="Mihai O."/>
            <person name="Mihalev A."/>
            <person name="Mihova T."/>
            <person name="Mittelman R."/>
            <person name="Mlenga V."/>
            <person name="Montmayeur A."/>
            <person name="Mulrain L."/>
            <person name="Navidi A."/>
            <person name="Naylor J."/>
            <person name="Negash T."/>
            <person name="Nguyen T."/>
            <person name="Nguyen N."/>
            <person name="Nicol R."/>
            <person name="Norbu C."/>
            <person name="Norbu N."/>
            <person name="Novod N."/>
            <person name="O'Neill B."/>
            <person name="Osman S."/>
            <person name="Markiewicz E."/>
            <person name="Oyono O.L."/>
            <person name="Patti C."/>
            <person name="Phunkhang P."/>
            <person name="Pierre F."/>
            <person name="Priest M."/>
            <person name="Raghuraman S."/>
            <person name="Rege F."/>
            <person name="Reyes R."/>
            <person name="Rise C."/>
            <person name="Rogov P."/>
            <person name="Ross K."/>
            <person name="Ryan E."/>
            <person name="Settipalli S."/>
            <person name="Shea T."/>
            <person name="Sherpa N."/>
            <person name="Shi L."/>
            <person name="Shih D."/>
            <person name="Sparrow T."/>
            <person name="Spaulding J."/>
            <person name="Stalker J."/>
            <person name="Stange-Thomann N."/>
            <person name="Stavropoulos S."/>
            <person name="Stone C."/>
            <person name="Strader C."/>
            <person name="Tesfaye S."/>
            <person name="Thomson T."/>
            <person name="Thoulutsang Y."/>
            <person name="Thoulutsang D."/>
            <person name="Topham K."/>
            <person name="Topping I."/>
            <person name="Tsamla T."/>
            <person name="Vassiliev H."/>
            <person name="Vo A."/>
            <person name="Wangchuk T."/>
            <person name="Wangdi T."/>
            <person name="Weiand M."/>
            <person name="Wilkinson J."/>
            <person name="Wilson A."/>
            <person name="Yadav S."/>
            <person name="Young G."/>
            <person name="Yu Q."/>
            <person name="Zembek L."/>
            <person name="Zhong D."/>
            <person name="Zimmer A."/>
            <person name="Zwirko Z."/>
            <person name="Jaffe D.B."/>
            <person name="Alvarez P."/>
            <person name="Brockman W."/>
            <person name="Butler J."/>
            <person name="Chin C."/>
            <person name="Gnerre S."/>
            <person name="Grabherr M."/>
            <person name="Kleber M."/>
            <person name="Mauceli E."/>
            <person name="MacCallum I."/>
        </authorList>
    </citation>
    <scope>NUCLEOTIDE SEQUENCE [LARGE SCALE GENOMIC DNA]</scope>
    <source>
        <strain evidence="2">MSH-3 / Tucson 14011-0111.49</strain>
    </source>
</reference>
<protein>
    <submittedName>
        <fullName evidence="1">GL19769</fullName>
    </submittedName>
</protein>
<organism evidence="2">
    <name type="scientific">Drosophila persimilis</name>
    <name type="common">Fruit fly</name>
    <dbReference type="NCBI Taxonomy" id="7234"/>
    <lineage>
        <taxon>Eukaryota</taxon>
        <taxon>Metazoa</taxon>
        <taxon>Ecdysozoa</taxon>
        <taxon>Arthropoda</taxon>
        <taxon>Hexapoda</taxon>
        <taxon>Insecta</taxon>
        <taxon>Pterygota</taxon>
        <taxon>Neoptera</taxon>
        <taxon>Endopterygota</taxon>
        <taxon>Diptera</taxon>
        <taxon>Brachycera</taxon>
        <taxon>Muscomorpha</taxon>
        <taxon>Ephydroidea</taxon>
        <taxon>Drosophilidae</taxon>
        <taxon>Drosophila</taxon>
        <taxon>Sophophora</taxon>
    </lineage>
</organism>
<evidence type="ECO:0000313" key="2">
    <source>
        <dbReference type="Proteomes" id="UP000008744"/>
    </source>
</evidence>
<name>B4GYN6_DROPE</name>
<evidence type="ECO:0000313" key="1">
    <source>
        <dbReference type="EMBL" id="EDW27892.1"/>
    </source>
</evidence>
<dbReference type="OMA" id="YCQQAAV"/>
<accession>B4GYN6</accession>
<dbReference type="EMBL" id="CH479197">
    <property type="protein sequence ID" value="EDW27892.1"/>
    <property type="molecule type" value="Genomic_DNA"/>
</dbReference>
<sequence length="54" mass="6079">MEIYSGVNYCQQAAVRSAPVPQNRNRILEKEETEAKTEALIKIMNLAENRGGWG</sequence>
<gene>
    <name evidence="1" type="primary">Dper\GL19769</name>
    <name evidence="1" type="ORF">Dper_GL19769</name>
</gene>
<proteinExistence type="predicted"/>
<dbReference type="AlphaFoldDB" id="B4GYN6"/>
<keyword evidence="2" id="KW-1185">Reference proteome</keyword>